<sequence length="163" mass="18098">MQTLTINGKAVTVTIDWYVFDRALGAMSHEDRNELDATRGATWHGDPDKGGIPNGLDAYHIEITRYKAGNGLAVRIINTDPEQDDISPISQNIGQATADELTFWENHNNLYATSEMERAGIIEPTGIETTFGPHNTTSRLMRFTAPYRTPALEALARHDAETR</sequence>
<proteinExistence type="predicted"/>
<protein>
    <submittedName>
        <fullName evidence="1">Uncharacterized protein</fullName>
    </submittedName>
</protein>
<accession>A0A430FBP4</accession>
<dbReference type="Proteomes" id="UP000288607">
    <property type="component" value="Unassembled WGS sequence"/>
</dbReference>
<comment type="caution">
    <text evidence="1">The sequence shown here is derived from an EMBL/GenBank/DDBJ whole genome shotgun (WGS) entry which is preliminary data.</text>
</comment>
<name>A0A430FBP4_9BIFI</name>
<dbReference type="AlphaFoldDB" id="A0A430FBP4"/>
<evidence type="ECO:0000313" key="2">
    <source>
        <dbReference type="Proteomes" id="UP000288607"/>
    </source>
</evidence>
<dbReference type="EMBL" id="QXGJ01000009">
    <property type="protein sequence ID" value="RSX50257.1"/>
    <property type="molecule type" value="Genomic_DNA"/>
</dbReference>
<keyword evidence="2" id="KW-1185">Reference proteome</keyword>
<evidence type="ECO:0000313" key="1">
    <source>
        <dbReference type="EMBL" id="RSX50257.1"/>
    </source>
</evidence>
<organism evidence="1 2">
    <name type="scientific">Bifidobacterium callimiconis</name>
    <dbReference type="NCBI Taxonomy" id="2306973"/>
    <lineage>
        <taxon>Bacteria</taxon>
        <taxon>Bacillati</taxon>
        <taxon>Actinomycetota</taxon>
        <taxon>Actinomycetes</taxon>
        <taxon>Bifidobacteriales</taxon>
        <taxon>Bifidobacteriaceae</taxon>
        <taxon>Bifidobacterium</taxon>
    </lineage>
</organism>
<dbReference type="OrthoDB" id="3231021at2"/>
<gene>
    <name evidence="1" type="ORF">D2E23_1805</name>
</gene>
<reference evidence="1 2" key="1">
    <citation type="submission" date="2018-09" db="EMBL/GenBank/DDBJ databases">
        <title>Characterization of the phylogenetic diversity of five novel species belonging to the genus Bifidobacterium.</title>
        <authorList>
            <person name="Lugli G.A."/>
            <person name="Duranti S."/>
            <person name="Milani C."/>
        </authorList>
    </citation>
    <scope>NUCLEOTIDE SEQUENCE [LARGE SCALE GENOMIC DNA]</scope>
    <source>
        <strain evidence="1 2">2028B</strain>
    </source>
</reference>
<dbReference type="RefSeq" id="WP_126030603.1">
    <property type="nucleotide sequence ID" value="NZ_QXGJ01000009.1"/>
</dbReference>